<feature type="region of interest" description="Disordered" evidence="1">
    <location>
        <begin position="1"/>
        <end position="28"/>
    </location>
</feature>
<evidence type="ECO:0000256" key="1">
    <source>
        <dbReference type="SAM" id="MobiDB-lite"/>
    </source>
</evidence>
<evidence type="ECO:0000313" key="2">
    <source>
        <dbReference type="EMBL" id="MFD2612611.1"/>
    </source>
</evidence>
<keyword evidence="3" id="KW-1185">Reference proteome</keyword>
<dbReference type="RefSeq" id="WP_377602302.1">
    <property type="nucleotide sequence ID" value="NZ_JBHUME010000007.1"/>
</dbReference>
<dbReference type="Proteomes" id="UP001597541">
    <property type="component" value="Unassembled WGS sequence"/>
</dbReference>
<accession>A0ABW5PBC9</accession>
<comment type="caution">
    <text evidence="2">The sequence shown here is derived from an EMBL/GenBank/DDBJ whole genome shotgun (WGS) entry which is preliminary data.</text>
</comment>
<sequence length="68" mass="7825">MHTKSKERRRMHQSKKEQTLLSSTNRLLHNHVRESIKMAEAGENYGLGSDAGLTGEHAPWTSQRKIRI</sequence>
<protein>
    <submittedName>
        <fullName evidence="2">Uncharacterized protein</fullName>
    </submittedName>
</protein>
<gene>
    <name evidence="2" type="ORF">ACFSUF_09270</name>
</gene>
<feature type="region of interest" description="Disordered" evidence="1">
    <location>
        <begin position="49"/>
        <end position="68"/>
    </location>
</feature>
<evidence type="ECO:0000313" key="3">
    <source>
        <dbReference type="Proteomes" id="UP001597541"/>
    </source>
</evidence>
<name>A0ABW5PBC9_9BACL</name>
<proteinExistence type="predicted"/>
<organism evidence="2 3">
    <name type="scientific">Paenibacillus gansuensis</name>
    <dbReference type="NCBI Taxonomy" id="306542"/>
    <lineage>
        <taxon>Bacteria</taxon>
        <taxon>Bacillati</taxon>
        <taxon>Bacillota</taxon>
        <taxon>Bacilli</taxon>
        <taxon>Bacillales</taxon>
        <taxon>Paenibacillaceae</taxon>
        <taxon>Paenibacillus</taxon>
    </lineage>
</organism>
<feature type="compositionally biased region" description="Basic residues" evidence="1">
    <location>
        <begin position="1"/>
        <end position="13"/>
    </location>
</feature>
<reference evidence="3" key="1">
    <citation type="journal article" date="2019" name="Int. J. Syst. Evol. Microbiol.">
        <title>The Global Catalogue of Microorganisms (GCM) 10K type strain sequencing project: providing services to taxonomists for standard genome sequencing and annotation.</title>
        <authorList>
            <consortium name="The Broad Institute Genomics Platform"/>
            <consortium name="The Broad Institute Genome Sequencing Center for Infectious Disease"/>
            <person name="Wu L."/>
            <person name="Ma J."/>
        </authorList>
    </citation>
    <scope>NUCLEOTIDE SEQUENCE [LARGE SCALE GENOMIC DNA]</scope>
    <source>
        <strain evidence="3">KCTC 3950</strain>
    </source>
</reference>
<dbReference type="EMBL" id="JBHUME010000007">
    <property type="protein sequence ID" value="MFD2612611.1"/>
    <property type="molecule type" value="Genomic_DNA"/>
</dbReference>